<evidence type="ECO:0000313" key="1">
    <source>
        <dbReference type="EMBL" id="MBB5205718.1"/>
    </source>
</evidence>
<proteinExistence type="predicted"/>
<keyword evidence="2" id="KW-1185">Reference proteome</keyword>
<protein>
    <submittedName>
        <fullName evidence="1">Uncharacterized protein YidB (DUF937 family)</fullName>
    </submittedName>
</protein>
<gene>
    <name evidence="1" type="ORF">HNQ51_003045</name>
</gene>
<sequence>MGLLDSIVGAVSGQLQGQGGGADLIGSLLRQVGGGQGLAGLVEQLSRGGLGEIVQSWVGTGANLPISAQQIEQGLGGDLIGQLAQQFGLNPAQLSQQLAQQLPQVVDGLTPQGQLPTGGIDDLLGQLSGLLQR</sequence>
<dbReference type="InterPro" id="IPR045372">
    <property type="entry name" value="YidB"/>
</dbReference>
<dbReference type="EMBL" id="JACHHO010000005">
    <property type="protein sequence ID" value="MBB5205718.1"/>
    <property type="molecule type" value="Genomic_DNA"/>
</dbReference>
<dbReference type="InterPro" id="IPR027405">
    <property type="entry name" value="YidB-like"/>
</dbReference>
<comment type="caution">
    <text evidence="1">The sequence shown here is derived from an EMBL/GenBank/DDBJ whole genome shotgun (WGS) entry which is preliminary data.</text>
</comment>
<dbReference type="Pfam" id="PF20159">
    <property type="entry name" value="YidB"/>
    <property type="match status" value="1"/>
</dbReference>
<dbReference type="Proteomes" id="UP000554837">
    <property type="component" value="Unassembled WGS sequence"/>
</dbReference>
<reference evidence="1 2" key="1">
    <citation type="submission" date="2020-08" db="EMBL/GenBank/DDBJ databases">
        <title>Genomic Encyclopedia of Type Strains, Phase IV (KMG-IV): sequencing the most valuable type-strain genomes for metagenomic binning, comparative biology and taxonomic classification.</title>
        <authorList>
            <person name="Goeker M."/>
        </authorList>
    </citation>
    <scope>NUCLEOTIDE SEQUENCE [LARGE SCALE GENOMIC DNA]</scope>
    <source>
        <strain evidence="1 2">DSM 23958</strain>
    </source>
</reference>
<dbReference type="OrthoDB" id="9795283at2"/>
<organism evidence="1 2">
    <name type="scientific">Inhella inkyongensis</name>
    <dbReference type="NCBI Taxonomy" id="392593"/>
    <lineage>
        <taxon>Bacteria</taxon>
        <taxon>Pseudomonadati</taxon>
        <taxon>Pseudomonadota</taxon>
        <taxon>Betaproteobacteria</taxon>
        <taxon>Burkholderiales</taxon>
        <taxon>Sphaerotilaceae</taxon>
        <taxon>Inhella</taxon>
    </lineage>
</organism>
<dbReference type="SUPFAM" id="SSF140804">
    <property type="entry name" value="YidB-like"/>
    <property type="match status" value="1"/>
</dbReference>
<dbReference type="Gene3D" id="1.10.10.690">
    <property type="entry name" value="YidB-like"/>
    <property type="match status" value="1"/>
</dbReference>
<dbReference type="AlphaFoldDB" id="A0A840S895"/>
<name>A0A840S895_9BURK</name>
<evidence type="ECO:0000313" key="2">
    <source>
        <dbReference type="Proteomes" id="UP000554837"/>
    </source>
</evidence>
<accession>A0A840S895</accession>